<dbReference type="Proteomes" id="UP001346149">
    <property type="component" value="Unassembled WGS sequence"/>
</dbReference>
<dbReference type="AlphaFoldDB" id="A0AAN7KU94"/>
<proteinExistence type="predicted"/>
<evidence type="ECO:0000313" key="2">
    <source>
        <dbReference type="EMBL" id="KAK4772689.1"/>
    </source>
</evidence>
<feature type="region of interest" description="Disordered" evidence="1">
    <location>
        <begin position="1"/>
        <end position="35"/>
    </location>
</feature>
<evidence type="ECO:0000313" key="3">
    <source>
        <dbReference type="Proteomes" id="UP001346149"/>
    </source>
</evidence>
<feature type="compositionally biased region" description="Basic and acidic residues" evidence="1">
    <location>
        <begin position="139"/>
        <end position="161"/>
    </location>
</feature>
<accession>A0AAN7KU94</accession>
<dbReference type="EMBL" id="JAXQNO010000020">
    <property type="protein sequence ID" value="KAK4772689.1"/>
    <property type="molecule type" value="Genomic_DNA"/>
</dbReference>
<comment type="caution">
    <text evidence="2">The sequence shown here is derived from an EMBL/GenBank/DDBJ whole genome shotgun (WGS) entry which is preliminary data.</text>
</comment>
<protein>
    <submittedName>
        <fullName evidence="2">Uncharacterized protein</fullName>
    </submittedName>
</protein>
<sequence>MGGCATKPVVTRDGDIGEPPAAAPEPAKEDTVAVSDTKAVETTVALLETVEKKNVEEATATATAVVVVQEGEDTEGAKKIVMENEEEEEEEEDQVSKRKSLGLLFNKENEEKKPALESENLILEPEKPAEPSATGSSTKEPDMESKLVEAEKSLPETEPEKNPAPAAVAGAVEKAEQGERVINVAELTAADSTDAVEKKAEEEAAMDELQIKA</sequence>
<organism evidence="2 3">
    <name type="scientific">Trapa natans</name>
    <name type="common">Water chestnut</name>
    <dbReference type="NCBI Taxonomy" id="22666"/>
    <lineage>
        <taxon>Eukaryota</taxon>
        <taxon>Viridiplantae</taxon>
        <taxon>Streptophyta</taxon>
        <taxon>Embryophyta</taxon>
        <taxon>Tracheophyta</taxon>
        <taxon>Spermatophyta</taxon>
        <taxon>Magnoliopsida</taxon>
        <taxon>eudicotyledons</taxon>
        <taxon>Gunneridae</taxon>
        <taxon>Pentapetalae</taxon>
        <taxon>rosids</taxon>
        <taxon>malvids</taxon>
        <taxon>Myrtales</taxon>
        <taxon>Lythraceae</taxon>
        <taxon>Trapa</taxon>
    </lineage>
</organism>
<name>A0AAN7KU94_TRANT</name>
<keyword evidence="3" id="KW-1185">Reference proteome</keyword>
<reference evidence="2 3" key="1">
    <citation type="journal article" date="2023" name="Hortic Res">
        <title>Pangenome of water caltrop reveals structural variations and asymmetric subgenome divergence after allopolyploidization.</title>
        <authorList>
            <person name="Zhang X."/>
            <person name="Chen Y."/>
            <person name="Wang L."/>
            <person name="Yuan Y."/>
            <person name="Fang M."/>
            <person name="Shi L."/>
            <person name="Lu R."/>
            <person name="Comes H.P."/>
            <person name="Ma Y."/>
            <person name="Chen Y."/>
            <person name="Huang G."/>
            <person name="Zhou Y."/>
            <person name="Zheng Z."/>
            <person name="Qiu Y."/>
        </authorList>
    </citation>
    <scope>NUCLEOTIDE SEQUENCE [LARGE SCALE GENOMIC DNA]</scope>
    <source>
        <strain evidence="2">F231</strain>
    </source>
</reference>
<gene>
    <name evidence="2" type="ORF">SAY86_014464</name>
</gene>
<feature type="region of interest" description="Disordered" evidence="1">
    <location>
        <begin position="74"/>
        <end position="172"/>
    </location>
</feature>
<feature type="compositionally biased region" description="Acidic residues" evidence="1">
    <location>
        <begin position="83"/>
        <end position="93"/>
    </location>
</feature>
<feature type="compositionally biased region" description="Basic and acidic residues" evidence="1">
    <location>
        <begin position="107"/>
        <end position="116"/>
    </location>
</feature>
<feature type="region of interest" description="Disordered" evidence="1">
    <location>
        <begin position="191"/>
        <end position="213"/>
    </location>
</feature>
<evidence type="ECO:0000256" key="1">
    <source>
        <dbReference type="SAM" id="MobiDB-lite"/>
    </source>
</evidence>
<feature type="compositionally biased region" description="Low complexity" evidence="1">
    <location>
        <begin position="163"/>
        <end position="172"/>
    </location>
</feature>